<evidence type="ECO:0000256" key="1">
    <source>
        <dbReference type="SAM" id="Coils"/>
    </source>
</evidence>
<name>A0ABT7HI87_9FUSO</name>
<evidence type="ECO:0000313" key="4">
    <source>
        <dbReference type="Proteomes" id="UP001225134"/>
    </source>
</evidence>
<feature type="compositionally biased region" description="Basic and acidic residues" evidence="2">
    <location>
        <begin position="1"/>
        <end position="10"/>
    </location>
</feature>
<accession>A0ABT7HI87</accession>
<proteinExistence type="predicted"/>
<keyword evidence="1" id="KW-0175">Coiled coil</keyword>
<dbReference type="EMBL" id="JASSPP010000001">
    <property type="protein sequence ID" value="MDK9580203.1"/>
    <property type="molecule type" value="Genomic_DNA"/>
</dbReference>
<organism evidence="3 4">
    <name type="scientific">Sneathia sanguinegens</name>
    <dbReference type="NCBI Taxonomy" id="40543"/>
    <lineage>
        <taxon>Bacteria</taxon>
        <taxon>Fusobacteriati</taxon>
        <taxon>Fusobacteriota</taxon>
        <taxon>Fusobacteriia</taxon>
        <taxon>Fusobacteriales</taxon>
        <taxon>Leptotrichiaceae</taxon>
        <taxon>Sneathia</taxon>
    </lineage>
</organism>
<dbReference type="Proteomes" id="UP001225134">
    <property type="component" value="Unassembled WGS sequence"/>
</dbReference>
<dbReference type="RefSeq" id="WP_285152577.1">
    <property type="nucleotide sequence ID" value="NZ_JASSPP010000001.1"/>
</dbReference>
<feature type="coiled-coil region" evidence="1">
    <location>
        <begin position="146"/>
        <end position="213"/>
    </location>
</feature>
<reference evidence="3 4" key="1">
    <citation type="submission" date="2023-06" db="EMBL/GenBank/DDBJ databases">
        <title>Antibody response to the Sneathia vaginalis cytopathogenic toxin A during pregnancy.</title>
        <authorList>
            <person name="Mccoy Z.T."/>
            <person name="Serrano M.G."/>
            <person name="Spaine K."/>
            <person name="Edwards D.J."/>
            <person name="Buck G.A."/>
            <person name="Jefferson K."/>
        </authorList>
    </citation>
    <scope>NUCLEOTIDE SEQUENCE [LARGE SCALE GENOMIC DNA]</scope>
    <source>
        <strain evidence="3 4">CCUG 42621</strain>
    </source>
</reference>
<feature type="compositionally biased region" description="Basic and acidic residues" evidence="2">
    <location>
        <begin position="39"/>
        <end position="50"/>
    </location>
</feature>
<feature type="region of interest" description="Disordered" evidence="2">
    <location>
        <begin position="1"/>
        <end position="51"/>
    </location>
</feature>
<sequence length="495" mass="56758">MKKIDEDKPKPPTPNPPQPPTPKPPIPNPPQPPTPKPEPTPEERPKKSIADDIDYLFPKEQLKGVEKFMEAPNLIGNIKLGEEIYNGLKDDFEYLGGKFESKDAIFNTLSDIGSEGVYYTKGWFGIPIPHFDINRSKTYKNLKKSISNVSNELLKNKKKINEALEKNIAFLKTLNDKDDKKIKESIKELENRKKEIETSLSILENINKTLQNLNAINALGLSAEIYSKWGTIKSTINSFKNYKEAYLKPIDEIIGIKGTEYIKGVSDIVKHPERVESFDMFRGLQILKSENDIVGVDFTSKLNKYIDKEYKPYYGVAHGLNVNINYSDLDNCVFTNLNLDNSIYSNNNDHLYRVTGLLNFIYEPKFAEIGANLKINNRDIAFKELKYNKLNLDADMYFKLKVKSKNSKWIFKPGISYVGNFEHIFSEQAPVSVDVYKRENGMLIKKKDAPKTNNKNFDEIVPGSKVDISKYSKYLFKEGLDKYFEKEKNQQQISG</sequence>
<keyword evidence="4" id="KW-1185">Reference proteome</keyword>
<protein>
    <submittedName>
        <fullName evidence="3">Uncharacterized protein</fullName>
    </submittedName>
</protein>
<evidence type="ECO:0000256" key="2">
    <source>
        <dbReference type="SAM" id="MobiDB-lite"/>
    </source>
</evidence>
<feature type="compositionally biased region" description="Pro residues" evidence="2">
    <location>
        <begin position="11"/>
        <end position="38"/>
    </location>
</feature>
<comment type="caution">
    <text evidence="3">The sequence shown here is derived from an EMBL/GenBank/DDBJ whole genome shotgun (WGS) entry which is preliminary data.</text>
</comment>
<evidence type="ECO:0000313" key="3">
    <source>
        <dbReference type="EMBL" id="MDK9580203.1"/>
    </source>
</evidence>
<gene>
    <name evidence="3" type="ORF">QQA45_01515</name>
</gene>